<keyword evidence="6 12" id="KW-0812">Transmembrane</keyword>
<dbReference type="EC" id="2.4.1.-" evidence="12"/>
<dbReference type="UniPathway" id="UPA00378"/>
<evidence type="ECO:0000256" key="3">
    <source>
        <dbReference type="ARBA" id="ARBA00007063"/>
    </source>
</evidence>
<comment type="similarity">
    <text evidence="3 12">Belongs to the glycosyltransferase 22 family.</text>
</comment>
<feature type="chain" id="PRO_5023043691" description="Mannosyltransferase" evidence="13">
    <location>
        <begin position="18"/>
        <end position="516"/>
    </location>
</feature>
<evidence type="ECO:0000256" key="1">
    <source>
        <dbReference type="ARBA" id="ARBA00004477"/>
    </source>
</evidence>
<evidence type="ECO:0000256" key="7">
    <source>
        <dbReference type="ARBA" id="ARBA00022824"/>
    </source>
</evidence>
<sequence>MSIALDILILGVTWTHAVLSPYTKVEESFNLHATHDILMYGITPDKLNNYDHFIFPGAVPRSFVGSLILAWLSKPFLGIASTSGWVSSKMDIQILLRLVLATLNALVLCLTRRSVSRRFGRLTGLYFAVITCSQFHLPFWMGRTLPNMFALMPVNFGTYLLLSRAPNSTKPSPRNTHLAIGLLTSTAVILRSEVVLLLVPIIFQALASGYTRFTSIFRVGLIAGLTSLALTVVVDSYFWQRWPLWPELVGLYFNVYEGKSAEWGVSPAHAYFTSFLPKLLLSAYPLSIIGALADGRIRELLFAPVVFINLISALGHKEWRFVIYVVPAFNIAAARGARWLAGMRKGSLFCRLCFLAVMGMIAANCAVTFIHTHASMENYPGGVALSRFNDRYSSTDNVHVHISNLAAQSGASLFLHAHAPPYPPYLGVPNASHWTYDKTESLDAKALTASAHITHVIAESTSDFDLQRTWALVDSIPSFDRWQLNLDVLKKGAGLDGLLGLVTMVQSDKLYILERR</sequence>
<evidence type="ECO:0000256" key="10">
    <source>
        <dbReference type="ARBA" id="ARBA00044721"/>
    </source>
</evidence>
<evidence type="ECO:0000256" key="2">
    <source>
        <dbReference type="ARBA" id="ARBA00004922"/>
    </source>
</evidence>
<dbReference type="STRING" id="5364.A0A5C3MX28"/>
<evidence type="ECO:0000256" key="6">
    <source>
        <dbReference type="ARBA" id="ARBA00022692"/>
    </source>
</evidence>
<dbReference type="GO" id="GO:0052917">
    <property type="term" value="F:dol-P-Man:Man(7)GlcNAc(2)-PP-Dol alpha-1,6-mannosyltransferase activity"/>
    <property type="evidence" value="ECO:0007669"/>
    <property type="project" value="UniProtKB-EC"/>
</dbReference>
<keyword evidence="9 12" id="KW-0472">Membrane</keyword>
<reference evidence="14 15" key="1">
    <citation type="journal article" date="2019" name="Nat. Ecol. Evol.">
        <title>Megaphylogeny resolves global patterns of mushroom evolution.</title>
        <authorList>
            <person name="Varga T."/>
            <person name="Krizsan K."/>
            <person name="Foldi C."/>
            <person name="Dima B."/>
            <person name="Sanchez-Garcia M."/>
            <person name="Sanchez-Ramirez S."/>
            <person name="Szollosi G.J."/>
            <person name="Szarkandi J.G."/>
            <person name="Papp V."/>
            <person name="Albert L."/>
            <person name="Andreopoulos W."/>
            <person name="Angelini C."/>
            <person name="Antonin V."/>
            <person name="Barry K.W."/>
            <person name="Bougher N.L."/>
            <person name="Buchanan P."/>
            <person name="Buyck B."/>
            <person name="Bense V."/>
            <person name="Catcheside P."/>
            <person name="Chovatia M."/>
            <person name="Cooper J."/>
            <person name="Damon W."/>
            <person name="Desjardin D."/>
            <person name="Finy P."/>
            <person name="Geml J."/>
            <person name="Haridas S."/>
            <person name="Hughes K."/>
            <person name="Justo A."/>
            <person name="Karasinski D."/>
            <person name="Kautmanova I."/>
            <person name="Kiss B."/>
            <person name="Kocsube S."/>
            <person name="Kotiranta H."/>
            <person name="LaButti K.M."/>
            <person name="Lechner B.E."/>
            <person name="Liimatainen K."/>
            <person name="Lipzen A."/>
            <person name="Lukacs Z."/>
            <person name="Mihaltcheva S."/>
            <person name="Morgado L.N."/>
            <person name="Niskanen T."/>
            <person name="Noordeloos M.E."/>
            <person name="Ohm R.A."/>
            <person name="Ortiz-Santana B."/>
            <person name="Ovrebo C."/>
            <person name="Racz N."/>
            <person name="Riley R."/>
            <person name="Savchenko A."/>
            <person name="Shiryaev A."/>
            <person name="Soop K."/>
            <person name="Spirin V."/>
            <person name="Szebenyi C."/>
            <person name="Tomsovsky M."/>
            <person name="Tulloss R.E."/>
            <person name="Uehling J."/>
            <person name="Grigoriev I.V."/>
            <person name="Vagvolgyi C."/>
            <person name="Papp T."/>
            <person name="Martin F.M."/>
            <person name="Miettinen O."/>
            <person name="Hibbett D.S."/>
            <person name="Nagy L.G."/>
        </authorList>
    </citation>
    <scope>NUCLEOTIDE SEQUENCE [LARGE SCALE GENOMIC DNA]</scope>
    <source>
        <strain evidence="14 15">OMC1185</strain>
    </source>
</reference>
<proteinExistence type="inferred from homology"/>
<evidence type="ECO:0000256" key="8">
    <source>
        <dbReference type="ARBA" id="ARBA00022989"/>
    </source>
</evidence>
<evidence type="ECO:0000313" key="15">
    <source>
        <dbReference type="Proteomes" id="UP000305948"/>
    </source>
</evidence>
<feature type="transmembrane region" description="Helical" evidence="12">
    <location>
        <begin position="348"/>
        <end position="370"/>
    </location>
</feature>
<dbReference type="OrthoDB" id="19039at2759"/>
<feature type="transmembrane region" description="Helical" evidence="12">
    <location>
        <begin position="178"/>
        <end position="203"/>
    </location>
</feature>
<dbReference type="GO" id="GO:0006487">
    <property type="term" value="P:protein N-linked glycosylation"/>
    <property type="evidence" value="ECO:0007669"/>
    <property type="project" value="TreeGrafter"/>
</dbReference>
<evidence type="ECO:0000256" key="12">
    <source>
        <dbReference type="RuleBase" id="RU363075"/>
    </source>
</evidence>
<accession>A0A5C3MX28</accession>
<keyword evidence="15" id="KW-1185">Reference proteome</keyword>
<feature type="transmembrane region" description="Helical" evidence="12">
    <location>
        <begin position="300"/>
        <end position="315"/>
    </location>
</feature>
<evidence type="ECO:0000256" key="13">
    <source>
        <dbReference type="SAM" id="SignalP"/>
    </source>
</evidence>
<feature type="transmembrane region" description="Helical" evidence="12">
    <location>
        <begin position="275"/>
        <end position="293"/>
    </location>
</feature>
<dbReference type="PANTHER" id="PTHR22760">
    <property type="entry name" value="GLYCOSYLTRANSFERASE"/>
    <property type="match status" value="1"/>
</dbReference>
<evidence type="ECO:0000256" key="5">
    <source>
        <dbReference type="ARBA" id="ARBA00022679"/>
    </source>
</evidence>
<dbReference type="Pfam" id="PF03901">
    <property type="entry name" value="Glyco_transf_22"/>
    <property type="match status" value="1"/>
</dbReference>
<name>A0A5C3MX28_9AGAM</name>
<gene>
    <name evidence="14" type="ORF">OE88DRAFT_1682795</name>
</gene>
<comment type="pathway">
    <text evidence="2">Protein modification; protein glycosylation.</text>
</comment>
<dbReference type="AlphaFoldDB" id="A0A5C3MX28"/>
<feature type="transmembrane region" description="Helical" evidence="12">
    <location>
        <begin position="92"/>
        <end position="110"/>
    </location>
</feature>
<keyword evidence="13" id="KW-0732">Signal</keyword>
<comment type="catalytic activity">
    <reaction evidence="11">
        <text>an alpha-D-Man-(1-&gt;2)-alpha-D-Man-(1-&gt;2)-alpha-D-Man-(1-&gt;3)-[alpha-D-Man-(1-&gt;2)-alpha-D-Man-(1-&gt;3)-alpha-D-Man-(1-&gt;6)]-beta-D-Man-(1-&gt;4)-beta-D-GlcNAc-(1-&gt;4)-alpha-D-GlcNAc-diphospho-di-trans,poly-cis-dolichol + a di-trans,poly-cis-dolichyl beta-D-mannosyl phosphate = an alpha-D-Man-(1-&gt;2)-alpha-D-Man-(1-&gt;2)-alpha-D-Man-(1-&gt;3)-[alpha-D-Man-(1-&gt;2)-alpha-D-Man-(1-&gt;3)-[alpha-D-Man-(1-&gt;6)]-alpha-D-Man-(1-&gt;6)]-beta-D-Man-(1-&gt;4)-beta-D-GlcNAc-(1-&gt;4)-alpha-D-GlcNAc-diphospho-di-trans,poly-cis-dolichol + a di-trans,poly-cis-dolichyl phosphate + H(+)</text>
        <dbReference type="Rhea" id="RHEA:29535"/>
        <dbReference type="Rhea" id="RHEA-COMP:19498"/>
        <dbReference type="Rhea" id="RHEA-COMP:19501"/>
        <dbReference type="Rhea" id="RHEA-COMP:19518"/>
        <dbReference type="Rhea" id="RHEA-COMP:19519"/>
        <dbReference type="ChEBI" id="CHEBI:15378"/>
        <dbReference type="ChEBI" id="CHEBI:57683"/>
        <dbReference type="ChEBI" id="CHEBI:58211"/>
        <dbReference type="ChEBI" id="CHEBI:132517"/>
        <dbReference type="ChEBI" id="CHEBI:132519"/>
        <dbReference type="EC" id="2.4.1.260"/>
    </reaction>
    <physiologicalReaction direction="left-to-right" evidence="11">
        <dbReference type="Rhea" id="RHEA:29536"/>
    </physiologicalReaction>
</comment>
<feature type="transmembrane region" description="Helical" evidence="12">
    <location>
        <begin position="215"/>
        <end position="239"/>
    </location>
</feature>
<dbReference type="InterPro" id="IPR005599">
    <property type="entry name" value="GPI_mannosylTrfase"/>
</dbReference>
<comment type="function">
    <text evidence="10">Mannosyltransferase that operates in the biosynthetic pathway of dolichol-linked oligosaccharides, the glycan precursors employed in protein asparagine (N)-glycosylation. The assembly of dolichol-linked oligosaccharides begins on the cytosolic side of the endoplasmic reticulum membrane and finishes in its lumen. The sequential addition of sugars to dolichol pyrophosphate produces dolichol-linked oligosaccharides containing fourteen sugars, including two GlcNAcs, nine mannoses and three glucoses. Once assembled, the oligosaccharide is transferred from the lipid to nascent proteins by oligosaccharyltransferases. In the lumen of the endoplasmic reticulum, adds the eighth mannose residue in an alpha-1,6 linkage onto Man(7)GlcNAc(2)-PP-dolichol to produce Man(8)GlcNAc(2)-PP-dolichol.</text>
</comment>
<feature type="transmembrane region" description="Helical" evidence="12">
    <location>
        <begin position="321"/>
        <end position="341"/>
    </location>
</feature>
<keyword evidence="8 12" id="KW-1133">Transmembrane helix</keyword>
<dbReference type="EMBL" id="ML213515">
    <property type="protein sequence ID" value="TFK49730.1"/>
    <property type="molecule type" value="Genomic_DNA"/>
</dbReference>
<dbReference type="Proteomes" id="UP000305948">
    <property type="component" value="Unassembled WGS sequence"/>
</dbReference>
<dbReference type="GO" id="GO:0005789">
    <property type="term" value="C:endoplasmic reticulum membrane"/>
    <property type="evidence" value="ECO:0007669"/>
    <property type="project" value="UniProtKB-SubCell"/>
</dbReference>
<evidence type="ECO:0000313" key="14">
    <source>
        <dbReference type="EMBL" id="TFK49730.1"/>
    </source>
</evidence>
<dbReference type="PANTHER" id="PTHR22760:SF1">
    <property type="entry name" value="DOL-P-MAN:MAN(7)GLCNAC(2)-PP-DOL ALPHA-1,6-MANNOSYLTRANSFERASE"/>
    <property type="match status" value="1"/>
</dbReference>
<keyword evidence="7 12" id="KW-0256">Endoplasmic reticulum</keyword>
<evidence type="ECO:0000256" key="4">
    <source>
        <dbReference type="ARBA" id="ARBA00022676"/>
    </source>
</evidence>
<feature type="signal peptide" evidence="13">
    <location>
        <begin position="1"/>
        <end position="17"/>
    </location>
</feature>
<evidence type="ECO:0000256" key="9">
    <source>
        <dbReference type="ARBA" id="ARBA00023136"/>
    </source>
</evidence>
<keyword evidence="5 14" id="KW-0808">Transferase</keyword>
<organism evidence="14 15">
    <name type="scientific">Heliocybe sulcata</name>
    <dbReference type="NCBI Taxonomy" id="5364"/>
    <lineage>
        <taxon>Eukaryota</taxon>
        <taxon>Fungi</taxon>
        <taxon>Dikarya</taxon>
        <taxon>Basidiomycota</taxon>
        <taxon>Agaricomycotina</taxon>
        <taxon>Agaricomycetes</taxon>
        <taxon>Gloeophyllales</taxon>
        <taxon>Gloeophyllaceae</taxon>
        <taxon>Heliocybe</taxon>
    </lineage>
</organism>
<evidence type="ECO:0000256" key="11">
    <source>
        <dbReference type="ARBA" id="ARBA00048899"/>
    </source>
</evidence>
<comment type="subcellular location">
    <subcellularLocation>
        <location evidence="1 12">Endoplasmic reticulum membrane</location>
        <topology evidence="1 12">Multi-pass membrane protein</topology>
    </subcellularLocation>
</comment>
<protein>
    <recommendedName>
        <fullName evidence="12">Mannosyltransferase</fullName>
        <ecNumber evidence="12">2.4.1.-</ecNumber>
    </recommendedName>
</protein>
<keyword evidence="4 12" id="KW-0328">Glycosyltransferase</keyword>
<feature type="transmembrane region" description="Helical" evidence="12">
    <location>
        <begin position="122"/>
        <end position="141"/>
    </location>
</feature>